<name>A0A840SFD9_9SPIR</name>
<evidence type="ECO:0000256" key="6">
    <source>
        <dbReference type="ARBA" id="ARBA00023121"/>
    </source>
</evidence>
<dbReference type="InterPro" id="IPR001957">
    <property type="entry name" value="Chromosome_initiator_DnaA"/>
</dbReference>
<dbReference type="SMART" id="SM00382">
    <property type="entry name" value="AAA"/>
    <property type="match status" value="1"/>
</dbReference>
<comment type="subcellular location">
    <subcellularLocation>
        <location evidence="8">Cytoplasm</location>
    </subcellularLocation>
</comment>
<dbReference type="Pfam" id="PF08299">
    <property type="entry name" value="Bac_DnaA_C"/>
    <property type="match status" value="1"/>
</dbReference>
<dbReference type="CDD" id="cd06571">
    <property type="entry name" value="Bac_DnaA_C"/>
    <property type="match status" value="1"/>
</dbReference>
<feature type="region of interest" description="Domain IV, binds dsDNA" evidence="8">
    <location>
        <begin position="369"/>
        <end position="492"/>
    </location>
</feature>
<keyword evidence="4 8" id="KW-0547">Nucleotide-binding</keyword>
<dbReference type="PRINTS" id="PR00051">
    <property type="entry name" value="DNAA"/>
</dbReference>
<dbReference type="Proteomes" id="UP000578697">
    <property type="component" value="Unassembled WGS sequence"/>
</dbReference>
<dbReference type="SMART" id="SM00760">
    <property type="entry name" value="Bac_DnaA_C"/>
    <property type="match status" value="1"/>
</dbReference>
<evidence type="ECO:0000256" key="9">
    <source>
        <dbReference type="NCBIfam" id="TIGR00362"/>
    </source>
</evidence>
<dbReference type="Pfam" id="PF00308">
    <property type="entry name" value="Bac_DnaA"/>
    <property type="match status" value="1"/>
</dbReference>
<evidence type="ECO:0000256" key="5">
    <source>
        <dbReference type="ARBA" id="ARBA00022840"/>
    </source>
</evidence>
<dbReference type="Gene3D" id="1.10.1750.10">
    <property type="match status" value="1"/>
</dbReference>
<reference evidence="15 16" key="1">
    <citation type="submission" date="2020-08" db="EMBL/GenBank/DDBJ databases">
        <title>Genomic Encyclopedia of Type Strains, Phase IV (KMG-IV): sequencing the most valuable type-strain genomes for metagenomic binning, comparative biology and taxonomic classification.</title>
        <authorList>
            <person name="Goeker M."/>
        </authorList>
    </citation>
    <scope>NUCLEOTIDE SEQUENCE [LARGE SCALE GENOMIC DNA]</scope>
    <source>
        <strain evidence="15 16">DSM 103679</strain>
    </source>
</reference>
<dbReference type="EMBL" id="JACHFR010000002">
    <property type="protein sequence ID" value="MBB5218868.1"/>
    <property type="molecule type" value="Genomic_DNA"/>
</dbReference>
<comment type="caution">
    <text evidence="8">Lacks conserved residue(s) required for the propagation of feature annotation.</text>
</comment>
<comment type="similarity">
    <text evidence="1 8 11">Belongs to the DnaA family.</text>
</comment>
<dbReference type="PANTHER" id="PTHR30050:SF2">
    <property type="entry name" value="CHROMOSOMAL REPLICATION INITIATOR PROTEIN DNAA"/>
    <property type="match status" value="1"/>
</dbReference>
<feature type="region of interest" description="Disordered" evidence="12">
    <location>
        <begin position="93"/>
        <end position="146"/>
    </location>
</feature>
<evidence type="ECO:0000256" key="4">
    <source>
        <dbReference type="ARBA" id="ARBA00022741"/>
    </source>
</evidence>
<feature type="domain" description="AAA+ ATPase" evidence="13">
    <location>
        <begin position="179"/>
        <end position="312"/>
    </location>
</feature>
<evidence type="ECO:0000256" key="8">
    <source>
        <dbReference type="HAMAP-Rule" id="MF_00377"/>
    </source>
</evidence>
<dbReference type="CDD" id="cd00009">
    <property type="entry name" value="AAA"/>
    <property type="match status" value="1"/>
</dbReference>
<gene>
    <name evidence="8" type="primary">dnaA</name>
    <name evidence="15" type="ORF">HNP77_001237</name>
</gene>
<proteinExistence type="inferred from homology"/>
<dbReference type="AlphaFoldDB" id="A0A840SFD9"/>
<feature type="region of interest" description="Domain I, interacts with DnaA modulators" evidence="8">
    <location>
        <begin position="1"/>
        <end position="108"/>
    </location>
</feature>
<evidence type="ECO:0000259" key="14">
    <source>
        <dbReference type="SMART" id="SM00760"/>
    </source>
</evidence>
<organism evidence="15 16">
    <name type="scientific">Treponema rectale</name>
    <dbReference type="NCBI Taxonomy" id="744512"/>
    <lineage>
        <taxon>Bacteria</taxon>
        <taxon>Pseudomonadati</taxon>
        <taxon>Spirochaetota</taxon>
        <taxon>Spirochaetia</taxon>
        <taxon>Spirochaetales</taxon>
        <taxon>Treponemataceae</taxon>
        <taxon>Treponema</taxon>
    </lineage>
</organism>
<dbReference type="InterPro" id="IPR013317">
    <property type="entry name" value="DnaA_dom"/>
</dbReference>
<dbReference type="PANTHER" id="PTHR30050">
    <property type="entry name" value="CHROMOSOMAL REPLICATION INITIATOR PROTEIN DNAA"/>
    <property type="match status" value="1"/>
</dbReference>
<dbReference type="InterPro" id="IPR010921">
    <property type="entry name" value="Trp_repressor/repl_initiator"/>
</dbReference>
<dbReference type="SUPFAM" id="SSF52540">
    <property type="entry name" value="P-loop containing nucleoside triphosphate hydrolases"/>
    <property type="match status" value="1"/>
</dbReference>
<dbReference type="GO" id="GO:0003688">
    <property type="term" value="F:DNA replication origin binding"/>
    <property type="evidence" value="ECO:0007669"/>
    <property type="project" value="UniProtKB-UniRule"/>
</dbReference>
<dbReference type="GO" id="GO:0006270">
    <property type="term" value="P:DNA replication initiation"/>
    <property type="evidence" value="ECO:0007669"/>
    <property type="project" value="UniProtKB-UniRule"/>
</dbReference>
<dbReference type="InterPro" id="IPR038454">
    <property type="entry name" value="DnaA_N_sf"/>
</dbReference>
<dbReference type="Gene3D" id="3.40.50.300">
    <property type="entry name" value="P-loop containing nucleotide triphosphate hydrolases"/>
    <property type="match status" value="1"/>
</dbReference>
<evidence type="ECO:0000256" key="12">
    <source>
        <dbReference type="SAM" id="MobiDB-lite"/>
    </source>
</evidence>
<feature type="domain" description="Chromosomal replication initiator DnaA C-terminal" evidence="14">
    <location>
        <begin position="397"/>
        <end position="466"/>
    </location>
</feature>
<feature type="compositionally biased region" description="Low complexity" evidence="12">
    <location>
        <begin position="106"/>
        <end position="135"/>
    </location>
</feature>
<dbReference type="GO" id="GO:0006275">
    <property type="term" value="P:regulation of DNA replication"/>
    <property type="evidence" value="ECO:0007669"/>
    <property type="project" value="UniProtKB-UniRule"/>
</dbReference>
<dbReference type="InterPro" id="IPR013159">
    <property type="entry name" value="DnaA_C"/>
</dbReference>
<evidence type="ECO:0000313" key="16">
    <source>
        <dbReference type="Proteomes" id="UP000578697"/>
    </source>
</evidence>
<dbReference type="InterPro" id="IPR020591">
    <property type="entry name" value="Chromosome_initiator_DnaA-like"/>
</dbReference>
<keyword evidence="3 8" id="KW-0235">DNA replication</keyword>
<dbReference type="RefSeq" id="WP_184652308.1">
    <property type="nucleotide sequence ID" value="NZ_JACHFR010000002.1"/>
</dbReference>
<feature type="binding site" evidence="8">
    <location>
        <position position="192"/>
    </location>
    <ligand>
        <name>ATP</name>
        <dbReference type="ChEBI" id="CHEBI:30616"/>
    </ligand>
</feature>
<evidence type="ECO:0000256" key="1">
    <source>
        <dbReference type="ARBA" id="ARBA00006583"/>
    </source>
</evidence>
<evidence type="ECO:0000313" key="15">
    <source>
        <dbReference type="EMBL" id="MBB5218868.1"/>
    </source>
</evidence>
<keyword evidence="5 8" id="KW-0067">ATP-binding</keyword>
<keyword evidence="2 8" id="KW-0963">Cytoplasm</keyword>
<comment type="function">
    <text evidence="8 10">Plays an essential role in the initiation and regulation of chromosomal replication. ATP-DnaA binds to the origin of replication (oriC) to initiate formation of the DNA replication initiation complex once per cell cycle. Binds the DnaA box (a 9 base pair repeat at the origin) and separates the double-stranded (ds)DNA. Forms a right-handed helical filament on oriC DNA; dsDNA binds to the exterior of the filament while single-stranded (ss)DNA is stabiized in the filament's interior. The ATP-DnaA-oriC complex binds and stabilizes one strand of the AT-rich DNA unwinding element (DUE), permitting loading of DNA polymerase. After initiation quickly degrades to an ADP-DnaA complex that is not apt for DNA replication. Binds acidic phospholipids.</text>
</comment>
<feature type="binding site" evidence="8">
    <location>
        <position position="190"/>
    </location>
    <ligand>
        <name>ATP</name>
        <dbReference type="ChEBI" id="CHEBI:30616"/>
    </ligand>
</feature>
<protein>
    <recommendedName>
        <fullName evidence="8 9">Chromosomal replication initiator protein DnaA</fullName>
    </recommendedName>
</protein>
<dbReference type="Gene3D" id="1.10.8.60">
    <property type="match status" value="1"/>
</dbReference>
<keyword evidence="6 8" id="KW-0446">Lipid-binding</keyword>
<dbReference type="GO" id="GO:0005886">
    <property type="term" value="C:plasma membrane"/>
    <property type="evidence" value="ECO:0007669"/>
    <property type="project" value="TreeGrafter"/>
</dbReference>
<dbReference type="PROSITE" id="PS01008">
    <property type="entry name" value="DNAA"/>
    <property type="match status" value="1"/>
</dbReference>
<evidence type="ECO:0000259" key="13">
    <source>
        <dbReference type="SMART" id="SM00382"/>
    </source>
</evidence>
<dbReference type="NCBIfam" id="TIGR00362">
    <property type="entry name" value="DnaA"/>
    <property type="match status" value="1"/>
</dbReference>
<dbReference type="GO" id="GO:0005737">
    <property type="term" value="C:cytoplasm"/>
    <property type="evidence" value="ECO:0007669"/>
    <property type="project" value="UniProtKB-SubCell"/>
</dbReference>
<evidence type="ECO:0000256" key="2">
    <source>
        <dbReference type="ARBA" id="ARBA00022490"/>
    </source>
</evidence>
<dbReference type="SUPFAM" id="SSF48295">
    <property type="entry name" value="TrpR-like"/>
    <property type="match status" value="1"/>
</dbReference>
<dbReference type="Gene3D" id="3.30.300.180">
    <property type="match status" value="1"/>
</dbReference>
<keyword evidence="16" id="KW-1185">Reference proteome</keyword>
<dbReference type="InterPro" id="IPR003593">
    <property type="entry name" value="AAA+_ATPase"/>
</dbReference>
<keyword evidence="7 8" id="KW-0238">DNA-binding</keyword>
<evidence type="ECO:0000256" key="3">
    <source>
        <dbReference type="ARBA" id="ARBA00022705"/>
    </source>
</evidence>
<sequence>MSEQNYKDFWDEALKEIHQDYINKGQENEFLIWFNMEYLEDNLTEIKVGVPSDFMWSRMVSMGYVSAIQSKIAQFTGRTINIVYTVKNNVQSPYSPSENKIQQNTPAAPVQAQEPVPQFTTSTSTSTSEVTESFTPQSSAPKQHPKLKEDYTFEKFVTGENSDFAYNVSLAVAKNPGKAYNPLLIYGGVGLGKTHLMQSIGNYIYAQKGESAKICYITAENFTNEFILATQEGPSSITRFKNKYRKLDVLLLDDIHFFKDKLGTQEEVFYTFEALEMMKAQMVFTCDRPVSELKGFSERLKSRCSKGMCLDLQPPNYETRCAIIQKKLSNMNKTIPQIDIDAVSYIAENVQTNVRDLEACLTKVLAFTEITGKPITLSNLQNLLRDQVSQVSTENITIDIVQKVVADYYNISVSDIKGKKRNNRVIVPRQIAIYIARQLGGFSYPQLGDDFGGRDHTTIMHSYNQVEDKIKTDSNFDSHIQTIIKLVKEYKK</sequence>
<dbReference type="HAMAP" id="MF_00377">
    <property type="entry name" value="DnaA_bact"/>
    <property type="match status" value="1"/>
</dbReference>
<comment type="caution">
    <text evidence="15">The sequence shown here is derived from an EMBL/GenBank/DDBJ whole genome shotgun (WGS) entry which is preliminary data.</text>
</comment>
<comment type="subunit">
    <text evidence="8">Oligomerizes as a right-handed, spiral filament on DNA at oriC.</text>
</comment>
<evidence type="ECO:0000256" key="11">
    <source>
        <dbReference type="RuleBase" id="RU004227"/>
    </source>
</evidence>
<feature type="binding site" evidence="8">
    <location>
        <position position="194"/>
    </location>
    <ligand>
        <name>ATP</name>
        <dbReference type="ChEBI" id="CHEBI:30616"/>
    </ligand>
</feature>
<comment type="domain">
    <text evidence="8">Domain I is involved in oligomerization and binding regulators, domain II is flexibile and of varying length in different bacteria, domain III forms the AAA+ region, while domain IV binds dsDNA.</text>
</comment>
<dbReference type="GO" id="GO:0008289">
    <property type="term" value="F:lipid binding"/>
    <property type="evidence" value="ECO:0007669"/>
    <property type="project" value="UniProtKB-KW"/>
</dbReference>
<dbReference type="InterPro" id="IPR018312">
    <property type="entry name" value="Chromosome_initiator_DnaA_CS"/>
</dbReference>
<feature type="binding site" evidence="8">
    <location>
        <position position="193"/>
    </location>
    <ligand>
        <name>ATP</name>
        <dbReference type="ChEBI" id="CHEBI:30616"/>
    </ligand>
</feature>
<evidence type="ECO:0000256" key="10">
    <source>
        <dbReference type="RuleBase" id="RU000577"/>
    </source>
</evidence>
<evidence type="ECO:0000256" key="7">
    <source>
        <dbReference type="ARBA" id="ARBA00023125"/>
    </source>
</evidence>
<dbReference type="InterPro" id="IPR027417">
    <property type="entry name" value="P-loop_NTPase"/>
</dbReference>
<accession>A0A840SFD9</accession>
<feature type="compositionally biased region" description="Polar residues" evidence="12">
    <location>
        <begin position="93"/>
        <end position="105"/>
    </location>
</feature>
<dbReference type="GO" id="GO:0005524">
    <property type="term" value="F:ATP binding"/>
    <property type="evidence" value="ECO:0007669"/>
    <property type="project" value="UniProtKB-UniRule"/>
</dbReference>